<dbReference type="Proteomes" id="UP000242188">
    <property type="component" value="Unassembled WGS sequence"/>
</dbReference>
<proteinExistence type="predicted"/>
<dbReference type="PANTHER" id="PTHR24373">
    <property type="entry name" value="SLIT RELATED LEUCINE-RICH REPEAT NEURONAL PROTEIN"/>
    <property type="match status" value="1"/>
</dbReference>
<reference evidence="3 4" key="1">
    <citation type="journal article" date="2017" name="Nat. Ecol. Evol.">
        <title>Scallop genome provides insights into evolution of bilaterian karyotype and development.</title>
        <authorList>
            <person name="Wang S."/>
            <person name="Zhang J."/>
            <person name="Jiao W."/>
            <person name="Li J."/>
            <person name="Xun X."/>
            <person name="Sun Y."/>
            <person name="Guo X."/>
            <person name="Huan P."/>
            <person name="Dong B."/>
            <person name="Zhang L."/>
            <person name="Hu X."/>
            <person name="Sun X."/>
            <person name="Wang J."/>
            <person name="Zhao C."/>
            <person name="Wang Y."/>
            <person name="Wang D."/>
            <person name="Huang X."/>
            <person name="Wang R."/>
            <person name="Lv J."/>
            <person name="Li Y."/>
            <person name="Zhang Z."/>
            <person name="Liu B."/>
            <person name="Lu W."/>
            <person name="Hui Y."/>
            <person name="Liang J."/>
            <person name="Zhou Z."/>
            <person name="Hou R."/>
            <person name="Li X."/>
            <person name="Liu Y."/>
            <person name="Li H."/>
            <person name="Ning X."/>
            <person name="Lin Y."/>
            <person name="Zhao L."/>
            <person name="Xing Q."/>
            <person name="Dou J."/>
            <person name="Li Y."/>
            <person name="Mao J."/>
            <person name="Guo H."/>
            <person name="Dou H."/>
            <person name="Li T."/>
            <person name="Mu C."/>
            <person name="Jiang W."/>
            <person name="Fu Q."/>
            <person name="Fu X."/>
            <person name="Miao Y."/>
            <person name="Liu J."/>
            <person name="Yu Q."/>
            <person name="Li R."/>
            <person name="Liao H."/>
            <person name="Li X."/>
            <person name="Kong Y."/>
            <person name="Jiang Z."/>
            <person name="Chourrout D."/>
            <person name="Li R."/>
            <person name="Bao Z."/>
        </authorList>
    </citation>
    <scope>NUCLEOTIDE SEQUENCE [LARGE SCALE GENOMIC DNA]</scope>
    <source>
        <strain evidence="3 4">PY_sf001</strain>
    </source>
</reference>
<dbReference type="EMBL" id="NEDP02005356">
    <property type="protein sequence ID" value="OWF41784.1"/>
    <property type="molecule type" value="Genomic_DNA"/>
</dbReference>
<dbReference type="GO" id="GO:0005615">
    <property type="term" value="C:extracellular space"/>
    <property type="evidence" value="ECO:0007669"/>
    <property type="project" value="TreeGrafter"/>
</dbReference>
<organism evidence="3 4">
    <name type="scientific">Mizuhopecten yessoensis</name>
    <name type="common">Japanese scallop</name>
    <name type="synonym">Patinopecten yessoensis</name>
    <dbReference type="NCBI Taxonomy" id="6573"/>
    <lineage>
        <taxon>Eukaryota</taxon>
        <taxon>Metazoa</taxon>
        <taxon>Spiralia</taxon>
        <taxon>Lophotrochozoa</taxon>
        <taxon>Mollusca</taxon>
        <taxon>Bivalvia</taxon>
        <taxon>Autobranchia</taxon>
        <taxon>Pteriomorphia</taxon>
        <taxon>Pectinida</taxon>
        <taxon>Pectinoidea</taxon>
        <taxon>Pectinidae</taxon>
        <taxon>Mizuhopecten</taxon>
    </lineage>
</organism>
<accession>A0A210PZ79</accession>
<dbReference type="PANTHER" id="PTHR24373:SF397">
    <property type="entry name" value="IG-LIKE DOMAIN-CONTAINING PROTEIN"/>
    <property type="match status" value="1"/>
</dbReference>
<evidence type="ECO:0000313" key="3">
    <source>
        <dbReference type="EMBL" id="OWF41784.1"/>
    </source>
</evidence>
<keyword evidence="3" id="KW-0675">Receptor</keyword>
<comment type="caution">
    <text evidence="3">The sequence shown here is derived from an EMBL/GenBank/DDBJ whole genome shotgun (WGS) entry which is preliminary data.</text>
</comment>
<dbReference type="Gene3D" id="3.80.10.10">
    <property type="entry name" value="Ribonuclease Inhibitor"/>
    <property type="match status" value="3"/>
</dbReference>
<dbReference type="OrthoDB" id="6137799at2759"/>
<keyword evidence="1 2" id="KW-0732">Signal</keyword>
<sequence length="448" mass="49415">MAVYKTTQVVFIITTLVGLITPIAVDPGQPCPAPPPCTCRIPGSMIDCSGKGLSHVPGISNGGQQRWTVDISYNQLTTIPKRAFENITVVSLNMSHNKISTLSMDCLVGSNDVVTSVHMESNQFWYLPNAIDDLTNLEILTMQDNPFIILGTSMSFASTLRYLTIGSENSPWPKYIDQLNAITHLTVVGLTCYSLPFDAFFNMAGTMKSLVLQNNECNDMPDSVQVLTNLEHLAVIDNHLLTSFDIHNLTSLTSLVIENSSLSTMPNISKCTHLLSIYVTDSPIKSWELDTIPPESKLRNITLDRTDFDHIPTALRQIPLVENLLMKNTNVSNIEDSDLSTLFLLRNLDLSNASLEGIAVTAFKQNTMLYSISLDNTNLAGVPRAIGEVDSLYVLNMLGDSIECTCKELGWMRLWGALEHFVTGSGTCQNTGMDLMTYIREYVPKCAT</sequence>
<gene>
    <name evidence="3" type="ORF">KP79_PYT18052</name>
</gene>
<evidence type="ECO:0000256" key="1">
    <source>
        <dbReference type="ARBA" id="ARBA00022729"/>
    </source>
</evidence>
<protein>
    <submittedName>
        <fullName evidence="3">Leucine-rich repeat-containing G-protein coupled receptor 4</fullName>
    </submittedName>
</protein>
<dbReference type="InterPro" id="IPR032675">
    <property type="entry name" value="LRR_dom_sf"/>
</dbReference>
<keyword evidence="4" id="KW-1185">Reference proteome</keyword>
<evidence type="ECO:0000256" key="2">
    <source>
        <dbReference type="SAM" id="SignalP"/>
    </source>
</evidence>
<feature type="chain" id="PRO_5013278839" evidence="2">
    <location>
        <begin position="26"/>
        <end position="448"/>
    </location>
</feature>
<name>A0A210PZ79_MIZYE</name>
<dbReference type="AlphaFoldDB" id="A0A210PZ79"/>
<dbReference type="STRING" id="6573.A0A210PZ79"/>
<dbReference type="GO" id="GO:0031012">
    <property type="term" value="C:extracellular matrix"/>
    <property type="evidence" value="ECO:0007669"/>
    <property type="project" value="TreeGrafter"/>
</dbReference>
<evidence type="ECO:0000313" key="4">
    <source>
        <dbReference type="Proteomes" id="UP000242188"/>
    </source>
</evidence>
<feature type="signal peptide" evidence="2">
    <location>
        <begin position="1"/>
        <end position="25"/>
    </location>
</feature>
<dbReference type="InterPro" id="IPR050328">
    <property type="entry name" value="Dev_Immune_Receptor"/>
</dbReference>
<dbReference type="SUPFAM" id="SSF52058">
    <property type="entry name" value="L domain-like"/>
    <property type="match status" value="1"/>
</dbReference>